<keyword evidence="4 9" id="KW-0378">Hydrolase</keyword>
<keyword evidence="2 9" id="KW-0547">Nucleotide-binding</keyword>
<dbReference type="InterPro" id="IPR036101">
    <property type="entry name" value="CarD-like/TRCF_RID_sf"/>
</dbReference>
<evidence type="ECO:0000256" key="1">
    <source>
        <dbReference type="ARBA" id="ARBA00022490"/>
    </source>
</evidence>
<comment type="similarity">
    <text evidence="9">In the N-terminal section; belongs to the UvrB family.</text>
</comment>
<protein>
    <recommendedName>
        <fullName evidence="9">Transcription-repair-coupling factor</fullName>
        <shortName evidence="9">TRCF</shortName>
        <ecNumber evidence="9">3.6.4.-</ecNumber>
    </recommendedName>
</protein>
<evidence type="ECO:0000256" key="7">
    <source>
        <dbReference type="ARBA" id="ARBA00023125"/>
    </source>
</evidence>
<comment type="similarity">
    <text evidence="9">In the C-terminal section; belongs to the helicase family. RecG subfamily.</text>
</comment>
<dbReference type="GO" id="GO:0005737">
    <property type="term" value="C:cytoplasm"/>
    <property type="evidence" value="ECO:0007669"/>
    <property type="project" value="UniProtKB-SubCell"/>
</dbReference>
<dbReference type="GO" id="GO:0016787">
    <property type="term" value="F:hydrolase activity"/>
    <property type="evidence" value="ECO:0007669"/>
    <property type="project" value="UniProtKB-KW"/>
</dbReference>
<dbReference type="SMART" id="SM00982">
    <property type="entry name" value="TRCF"/>
    <property type="match status" value="1"/>
</dbReference>
<dbReference type="SMART" id="SM01058">
    <property type="entry name" value="CarD_TRCF"/>
    <property type="match status" value="1"/>
</dbReference>
<dbReference type="Pfam" id="PF03461">
    <property type="entry name" value="TRCF"/>
    <property type="match status" value="1"/>
</dbReference>
<dbReference type="PANTHER" id="PTHR47964">
    <property type="entry name" value="ATP-DEPENDENT DNA HELICASE HOMOLOG RECG, CHLOROPLASTIC"/>
    <property type="match status" value="1"/>
</dbReference>
<dbReference type="SMART" id="SM00487">
    <property type="entry name" value="DEXDc"/>
    <property type="match status" value="1"/>
</dbReference>
<evidence type="ECO:0000259" key="10">
    <source>
        <dbReference type="PROSITE" id="PS51192"/>
    </source>
</evidence>
<dbReference type="InterPro" id="IPR041471">
    <property type="entry name" value="UvrB_inter"/>
</dbReference>
<dbReference type="InterPro" id="IPR014001">
    <property type="entry name" value="Helicase_ATP-bd"/>
</dbReference>
<dbReference type="EC" id="3.6.4.-" evidence="9"/>
<keyword evidence="8 9" id="KW-0234">DNA repair</keyword>
<organism evidence="12 13">
    <name type="scientific">candidate division WOR-3 bacterium JGI_Cruoil_03_44_89</name>
    <dbReference type="NCBI Taxonomy" id="1973748"/>
    <lineage>
        <taxon>Bacteria</taxon>
        <taxon>Bacteria division WOR-3</taxon>
    </lineage>
</organism>
<dbReference type="InterPro" id="IPR004576">
    <property type="entry name" value="Mfd"/>
</dbReference>
<dbReference type="GO" id="GO:0005524">
    <property type="term" value="F:ATP binding"/>
    <property type="evidence" value="ECO:0007669"/>
    <property type="project" value="UniProtKB-UniRule"/>
</dbReference>
<accession>A0A235BQQ9</accession>
<dbReference type="SMART" id="SM00490">
    <property type="entry name" value="HELICc"/>
    <property type="match status" value="1"/>
</dbReference>
<evidence type="ECO:0000256" key="8">
    <source>
        <dbReference type="ARBA" id="ARBA00023204"/>
    </source>
</evidence>
<dbReference type="InterPro" id="IPR001650">
    <property type="entry name" value="Helicase_C-like"/>
</dbReference>
<dbReference type="InterPro" id="IPR027417">
    <property type="entry name" value="P-loop_NTPase"/>
</dbReference>
<dbReference type="GO" id="GO:0003684">
    <property type="term" value="F:damaged DNA binding"/>
    <property type="evidence" value="ECO:0007669"/>
    <property type="project" value="InterPro"/>
</dbReference>
<dbReference type="SUPFAM" id="SSF141259">
    <property type="entry name" value="CarD-like"/>
    <property type="match status" value="1"/>
</dbReference>
<dbReference type="PANTHER" id="PTHR47964:SF1">
    <property type="entry name" value="ATP-DEPENDENT DNA HELICASE HOMOLOG RECG, CHLOROPLASTIC"/>
    <property type="match status" value="1"/>
</dbReference>
<comment type="subcellular location">
    <subcellularLocation>
        <location evidence="9">Cytoplasm</location>
    </subcellularLocation>
</comment>
<dbReference type="EMBL" id="NOZQ01000157">
    <property type="protein sequence ID" value="OYD14813.1"/>
    <property type="molecule type" value="Genomic_DNA"/>
</dbReference>
<evidence type="ECO:0000313" key="12">
    <source>
        <dbReference type="EMBL" id="OYD14813.1"/>
    </source>
</evidence>
<dbReference type="Pfam" id="PF00270">
    <property type="entry name" value="DEAD"/>
    <property type="match status" value="1"/>
</dbReference>
<evidence type="ECO:0000256" key="6">
    <source>
        <dbReference type="ARBA" id="ARBA00022840"/>
    </source>
</evidence>
<evidence type="ECO:0000256" key="5">
    <source>
        <dbReference type="ARBA" id="ARBA00022806"/>
    </source>
</evidence>
<sequence>MLEELFSLLYDLPIFKSALTKRRIGGLSGCLIPIYVRALVEKYGRITVVTENPLRFERLLSPFVENPAIAYVESFPPPNAGDIITLLSKIYAPDFVGICNYIKGIESPDTFFSRMVHLQSPISPSALMEKLTASGYKRVGTVCEVGEFAARGGILDIFSRGSMNPVRIEFFGDEIVSTREFDVYTQRSIAEIKDVSIAPNNIFPGSFSIVDYLPPHIHIISDIEGLDAKGVIHIGGDGFCMGSVPSYIGNLSLFRERLKELRNYRVFISCESHMRKEIAELFPNISIIPVDLVEGFILKEERIAVFSIEDIFGFRRHQRRLVRTRVGMPIEDLEEITRGDYVVHSDFGIGIYDGIERINIDGVATDCILIKYRDQDKLYVPISLFRCVEKFIGGEGKPPPQLSRLGGDEWGIKKQRARENIEKIMRELLLLYAERNVARGYAFSPDTVWQKELEASFSYQETPDQIKVIEEVKRDMESNIPMDRLVCGDVGFGKTEIAVRSSMKAVMDGKQVAVLVPTTILAEQHLETFKKRLGNFSVRIEQLSSFVTPGKAAAIKGDVNKGSVDIVIGTHALLRGKVMWKDLGLLIIDEEHRFGVRDKERIKMMKKGVDVLSLSATPIPRTLFQSLQGIKYLSQLSTAPRGRLQILTKVMKWNDEEIAKSINMELERGGQVYFVHNEIKTIMEMKDTLSDMVPNARITVAHGRLPKRRLEERMLAFLLGDADILLTTAIIGSGIDIASVNTMIINRAHRFGLADLHQLRGRVGRGDRQAYCYLVADDDASPVSMRRLKAVASFTELGAGIRLAMKDLEIRGAGNLLGAEQHGHARNIGYGLYLRLIEETAKRLKGKEVQEMEEPIIDIRLPAYFPNFYVDGEHKMGLYKRLGRINTSSALSDFIDELKDRFGALPREVKNLITTTEIRTMARRLGISRIKRDGGFLIEWDNRAKKRICVKEGTEKRYDFRIDMGKEKTVINLSSGIGGLKSFLKSISIAG</sequence>
<dbReference type="PROSITE" id="PS51192">
    <property type="entry name" value="HELICASE_ATP_BIND_1"/>
    <property type="match status" value="1"/>
</dbReference>
<evidence type="ECO:0000259" key="11">
    <source>
        <dbReference type="PROSITE" id="PS51194"/>
    </source>
</evidence>
<dbReference type="GO" id="GO:0003678">
    <property type="term" value="F:DNA helicase activity"/>
    <property type="evidence" value="ECO:0007669"/>
    <property type="project" value="TreeGrafter"/>
</dbReference>
<dbReference type="SUPFAM" id="SSF52540">
    <property type="entry name" value="P-loop containing nucleoside triphosphate hydrolases"/>
    <property type="match status" value="3"/>
</dbReference>
<dbReference type="Gene3D" id="3.40.50.300">
    <property type="entry name" value="P-loop containing nucleotide triphosphate hydrolases"/>
    <property type="match status" value="2"/>
</dbReference>
<gene>
    <name evidence="9 12" type="primary">mfd</name>
    <name evidence="12" type="ORF">CH333_07175</name>
</gene>
<dbReference type="HAMAP" id="MF_00969">
    <property type="entry name" value="TRCF"/>
    <property type="match status" value="1"/>
</dbReference>
<evidence type="ECO:0000256" key="3">
    <source>
        <dbReference type="ARBA" id="ARBA00022763"/>
    </source>
</evidence>
<keyword evidence="7 9" id="KW-0238">DNA-binding</keyword>
<feature type="domain" description="Helicase C-terminal" evidence="11">
    <location>
        <begin position="646"/>
        <end position="809"/>
    </location>
</feature>
<evidence type="ECO:0000313" key="13">
    <source>
        <dbReference type="Proteomes" id="UP000215215"/>
    </source>
</evidence>
<dbReference type="Pfam" id="PF17757">
    <property type="entry name" value="UvrB_inter"/>
    <property type="match status" value="1"/>
</dbReference>
<comment type="function">
    <text evidence="9">Couples transcription and DNA repair by recognizing RNA polymerase (RNAP) stalled at DNA lesions. Mediates ATP-dependent release of RNAP and its truncated transcript from the DNA, and recruitment of nucleotide excision repair machinery to the damaged site.</text>
</comment>
<dbReference type="Pfam" id="PF02559">
    <property type="entry name" value="CarD_TRCF_RID"/>
    <property type="match status" value="1"/>
</dbReference>
<evidence type="ECO:0000256" key="2">
    <source>
        <dbReference type="ARBA" id="ARBA00022741"/>
    </source>
</evidence>
<evidence type="ECO:0000256" key="4">
    <source>
        <dbReference type="ARBA" id="ARBA00022801"/>
    </source>
</evidence>
<feature type="domain" description="Helicase ATP-binding" evidence="10">
    <location>
        <begin position="475"/>
        <end position="636"/>
    </location>
</feature>
<keyword evidence="6 9" id="KW-0067">ATP-binding</keyword>
<dbReference type="PROSITE" id="PS51194">
    <property type="entry name" value="HELICASE_CTER"/>
    <property type="match status" value="1"/>
</dbReference>
<keyword evidence="5" id="KW-0347">Helicase</keyword>
<evidence type="ECO:0000256" key="9">
    <source>
        <dbReference type="HAMAP-Rule" id="MF_00969"/>
    </source>
</evidence>
<dbReference type="SUPFAM" id="SSF143517">
    <property type="entry name" value="TRCF domain-like"/>
    <property type="match status" value="1"/>
</dbReference>
<dbReference type="NCBIfam" id="TIGR00580">
    <property type="entry name" value="mfd"/>
    <property type="match status" value="1"/>
</dbReference>
<dbReference type="Gene3D" id="2.40.10.170">
    <property type="match status" value="1"/>
</dbReference>
<keyword evidence="1 9" id="KW-0963">Cytoplasm</keyword>
<keyword evidence="3 9" id="KW-0227">DNA damage</keyword>
<dbReference type="InterPro" id="IPR011545">
    <property type="entry name" value="DEAD/DEAH_box_helicase_dom"/>
</dbReference>
<dbReference type="Proteomes" id="UP000215215">
    <property type="component" value="Unassembled WGS sequence"/>
</dbReference>
<name>A0A235BQQ9_UNCW3</name>
<dbReference type="GO" id="GO:0000716">
    <property type="term" value="P:transcription-coupled nucleotide-excision repair, DNA damage recognition"/>
    <property type="evidence" value="ECO:0007669"/>
    <property type="project" value="UniProtKB-UniRule"/>
</dbReference>
<dbReference type="Gene3D" id="3.30.2060.10">
    <property type="entry name" value="Penicillin-binding protein 1b domain"/>
    <property type="match status" value="1"/>
</dbReference>
<dbReference type="CDD" id="cd17991">
    <property type="entry name" value="DEXHc_TRCF"/>
    <property type="match status" value="1"/>
</dbReference>
<dbReference type="InterPro" id="IPR037235">
    <property type="entry name" value="TRCF-like_C_D7"/>
</dbReference>
<dbReference type="InterPro" id="IPR047112">
    <property type="entry name" value="RecG/Mfd"/>
</dbReference>
<dbReference type="Pfam" id="PF00271">
    <property type="entry name" value="Helicase_C"/>
    <property type="match status" value="1"/>
</dbReference>
<comment type="caution">
    <text evidence="12">The sequence shown here is derived from an EMBL/GenBank/DDBJ whole genome shotgun (WGS) entry which is preliminary data.</text>
</comment>
<dbReference type="InterPro" id="IPR005118">
    <property type="entry name" value="TRCF_C"/>
</dbReference>
<dbReference type="GO" id="GO:0006355">
    <property type="term" value="P:regulation of DNA-templated transcription"/>
    <property type="evidence" value="ECO:0007669"/>
    <property type="project" value="UniProtKB-UniRule"/>
</dbReference>
<dbReference type="Gene3D" id="3.90.1150.50">
    <property type="entry name" value="Transcription-repair-coupling factor, D7 domain"/>
    <property type="match status" value="1"/>
</dbReference>
<proteinExistence type="inferred from homology"/>
<dbReference type="InterPro" id="IPR003711">
    <property type="entry name" value="CarD-like/TRCF_RID"/>
</dbReference>
<dbReference type="AlphaFoldDB" id="A0A235BQQ9"/>
<reference evidence="12 13" key="1">
    <citation type="submission" date="2017-07" db="EMBL/GenBank/DDBJ databases">
        <title>Recovery of genomes from metagenomes via a dereplication, aggregation, and scoring strategy.</title>
        <authorList>
            <person name="Sieber C.M."/>
            <person name="Probst A.J."/>
            <person name="Sharrar A."/>
            <person name="Thomas B.C."/>
            <person name="Hess M."/>
            <person name="Tringe S.G."/>
            <person name="Banfield J.F."/>
        </authorList>
    </citation>
    <scope>NUCLEOTIDE SEQUENCE [LARGE SCALE GENOMIC DNA]</scope>
    <source>
        <strain evidence="12">JGI_Cruoil_03_44_89</strain>
    </source>
</reference>